<evidence type="ECO:0000256" key="1">
    <source>
        <dbReference type="SAM" id="MobiDB-lite"/>
    </source>
</evidence>
<comment type="caution">
    <text evidence="2">The sequence shown here is derived from an EMBL/GenBank/DDBJ whole genome shotgun (WGS) entry which is preliminary data.</text>
</comment>
<organism evidence="2 3">
    <name type="scientific">Colocasia esculenta</name>
    <name type="common">Wild taro</name>
    <name type="synonym">Arum esculentum</name>
    <dbReference type="NCBI Taxonomy" id="4460"/>
    <lineage>
        <taxon>Eukaryota</taxon>
        <taxon>Viridiplantae</taxon>
        <taxon>Streptophyta</taxon>
        <taxon>Embryophyta</taxon>
        <taxon>Tracheophyta</taxon>
        <taxon>Spermatophyta</taxon>
        <taxon>Magnoliopsida</taxon>
        <taxon>Liliopsida</taxon>
        <taxon>Araceae</taxon>
        <taxon>Aroideae</taxon>
        <taxon>Colocasieae</taxon>
        <taxon>Colocasia</taxon>
    </lineage>
</organism>
<dbReference type="EMBL" id="NMUH01004116">
    <property type="protein sequence ID" value="MQM08418.1"/>
    <property type="molecule type" value="Genomic_DNA"/>
</dbReference>
<feature type="compositionally biased region" description="Polar residues" evidence="1">
    <location>
        <begin position="53"/>
        <end position="62"/>
    </location>
</feature>
<dbReference type="AlphaFoldDB" id="A0A843WPC8"/>
<sequence length="62" mass="6941">MADRRDWGGGGDESEETTHQMIERLWDSITQIWTWLDQQPPVQPADIAPVTGSADTSGRKQS</sequence>
<proteinExistence type="predicted"/>
<dbReference type="Proteomes" id="UP000652761">
    <property type="component" value="Unassembled WGS sequence"/>
</dbReference>
<accession>A0A843WPC8</accession>
<reference evidence="2" key="1">
    <citation type="submission" date="2017-07" db="EMBL/GenBank/DDBJ databases">
        <title>Taro Niue Genome Assembly and Annotation.</title>
        <authorList>
            <person name="Atibalentja N."/>
            <person name="Keating K."/>
            <person name="Fields C.J."/>
        </authorList>
    </citation>
    <scope>NUCLEOTIDE SEQUENCE</scope>
    <source>
        <strain evidence="2">Niue_2</strain>
        <tissue evidence="2">Leaf</tissue>
    </source>
</reference>
<keyword evidence="3" id="KW-1185">Reference proteome</keyword>
<protein>
    <submittedName>
        <fullName evidence="2">Uncharacterized protein</fullName>
    </submittedName>
</protein>
<feature type="region of interest" description="Disordered" evidence="1">
    <location>
        <begin position="40"/>
        <end position="62"/>
    </location>
</feature>
<name>A0A843WPC8_COLES</name>
<gene>
    <name evidence="2" type="ORF">Taro_041273</name>
</gene>
<evidence type="ECO:0000313" key="2">
    <source>
        <dbReference type="EMBL" id="MQM08418.1"/>
    </source>
</evidence>
<evidence type="ECO:0000313" key="3">
    <source>
        <dbReference type="Proteomes" id="UP000652761"/>
    </source>
</evidence>